<evidence type="ECO:0000313" key="3">
    <source>
        <dbReference type="Proteomes" id="UP000054549"/>
    </source>
</evidence>
<gene>
    <name evidence="2" type="ORF">M378DRAFT_18270</name>
</gene>
<reference evidence="2 3" key="1">
    <citation type="submission" date="2014-04" db="EMBL/GenBank/DDBJ databases">
        <title>Evolutionary Origins and Diversification of the Mycorrhizal Mutualists.</title>
        <authorList>
            <consortium name="DOE Joint Genome Institute"/>
            <consortium name="Mycorrhizal Genomics Consortium"/>
            <person name="Kohler A."/>
            <person name="Kuo A."/>
            <person name="Nagy L.G."/>
            <person name="Floudas D."/>
            <person name="Copeland A."/>
            <person name="Barry K.W."/>
            <person name="Cichocki N."/>
            <person name="Veneault-Fourrey C."/>
            <person name="LaButti K."/>
            <person name="Lindquist E.A."/>
            <person name="Lipzen A."/>
            <person name="Lundell T."/>
            <person name="Morin E."/>
            <person name="Murat C."/>
            <person name="Riley R."/>
            <person name="Ohm R."/>
            <person name="Sun H."/>
            <person name="Tunlid A."/>
            <person name="Henrissat B."/>
            <person name="Grigoriev I.V."/>
            <person name="Hibbett D.S."/>
            <person name="Martin F."/>
        </authorList>
    </citation>
    <scope>NUCLEOTIDE SEQUENCE [LARGE SCALE GENOMIC DNA]</scope>
    <source>
        <strain evidence="2 3">Koide BX008</strain>
    </source>
</reference>
<proteinExistence type="predicted"/>
<dbReference type="HOGENOM" id="CLU_1011836_0_0_1"/>
<sequence length="275" mass="30427">MPKTPYRRQQTPADAQVLYLSDTEDDLSSQSSFGIQPLRYDEVEETPPNEWERAEDKEPSSCDASDGYCTPAQRPSPGAYLTESYVDNLATTAIAAARDLLRGHVAKVQPPVRCEVQALVNPSQYSNQGVQTMATTHVVDCGVQTMATTHVDCGVQASAMGELPIRSDQAGHTSESAHCVHHKPLSPHPSTVNIAEQSEVQVSKGCSRAEKENCDVHVHVSSKHLDNVETNTRSLKVSIREEEGGNQRNRKTEVFVQHKRRKLEQNYFIDISHGH</sequence>
<evidence type="ECO:0000313" key="2">
    <source>
        <dbReference type="EMBL" id="KIL55072.1"/>
    </source>
</evidence>
<feature type="compositionally biased region" description="Basic and acidic residues" evidence="1">
    <location>
        <begin position="50"/>
        <end position="60"/>
    </location>
</feature>
<name>A0A0C2W1U2_AMAMK</name>
<evidence type="ECO:0000256" key="1">
    <source>
        <dbReference type="SAM" id="MobiDB-lite"/>
    </source>
</evidence>
<dbReference type="Proteomes" id="UP000054549">
    <property type="component" value="Unassembled WGS sequence"/>
</dbReference>
<feature type="region of interest" description="Disordered" evidence="1">
    <location>
        <begin position="21"/>
        <end position="75"/>
    </location>
</feature>
<dbReference type="InParanoid" id="A0A0C2W1U2"/>
<dbReference type="AlphaFoldDB" id="A0A0C2W1U2"/>
<accession>A0A0C2W1U2</accession>
<protein>
    <submittedName>
        <fullName evidence="2">Uncharacterized protein</fullName>
    </submittedName>
</protein>
<keyword evidence="3" id="KW-1185">Reference proteome</keyword>
<dbReference type="EMBL" id="KN818571">
    <property type="protein sequence ID" value="KIL55072.1"/>
    <property type="molecule type" value="Genomic_DNA"/>
</dbReference>
<organism evidence="2 3">
    <name type="scientific">Amanita muscaria (strain Koide BX008)</name>
    <dbReference type="NCBI Taxonomy" id="946122"/>
    <lineage>
        <taxon>Eukaryota</taxon>
        <taxon>Fungi</taxon>
        <taxon>Dikarya</taxon>
        <taxon>Basidiomycota</taxon>
        <taxon>Agaricomycotina</taxon>
        <taxon>Agaricomycetes</taxon>
        <taxon>Agaricomycetidae</taxon>
        <taxon>Agaricales</taxon>
        <taxon>Pluteineae</taxon>
        <taxon>Amanitaceae</taxon>
        <taxon>Amanita</taxon>
    </lineage>
</organism>